<reference evidence="14 15" key="1">
    <citation type="journal article" date="2016" name="Int. J. Syst. Evol. Microbiol.">
        <title>Arsenicitalea aurantiaca gen. nov., sp. nov., a new member of the family Hyphomicrobiaceae, isolated from high-arsenic sediment.</title>
        <authorList>
            <person name="Mu Y."/>
            <person name="Zhou L."/>
            <person name="Zeng X.C."/>
            <person name="Liu L."/>
            <person name="Pan Y."/>
            <person name="Chen X."/>
            <person name="Wang J."/>
            <person name="Li S."/>
            <person name="Li W.J."/>
            <person name="Wang Y."/>
        </authorList>
    </citation>
    <scope>NUCLEOTIDE SEQUENCE [LARGE SCALE GENOMIC DNA]</scope>
    <source>
        <strain evidence="14 15">42-50</strain>
    </source>
</reference>
<keyword evidence="7 14" id="KW-0418">Kinase</keyword>
<evidence type="ECO:0000256" key="8">
    <source>
        <dbReference type="ARBA" id="ARBA00022989"/>
    </source>
</evidence>
<comment type="subcellular location">
    <subcellularLocation>
        <location evidence="2">Membrane</location>
    </subcellularLocation>
</comment>
<organism evidence="14 15">
    <name type="scientific">Arsenicitalea aurantiaca</name>
    <dbReference type="NCBI Taxonomy" id="1783274"/>
    <lineage>
        <taxon>Bacteria</taxon>
        <taxon>Pseudomonadati</taxon>
        <taxon>Pseudomonadota</taxon>
        <taxon>Alphaproteobacteria</taxon>
        <taxon>Hyphomicrobiales</taxon>
        <taxon>Devosiaceae</taxon>
        <taxon>Arsenicitalea</taxon>
    </lineage>
</organism>
<dbReference type="Pfam" id="PF02518">
    <property type="entry name" value="HATPase_c"/>
    <property type="match status" value="1"/>
</dbReference>
<evidence type="ECO:0000256" key="7">
    <source>
        <dbReference type="ARBA" id="ARBA00022777"/>
    </source>
</evidence>
<evidence type="ECO:0000259" key="13">
    <source>
        <dbReference type="PROSITE" id="PS50885"/>
    </source>
</evidence>
<keyword evidence="10 11" id="KW-0472">Membrane</keyword>
<evidence type="ECO:0000256" key="2">
    <source>
        <dbReference type="ARBA" id="ARBA00004370"/>
    </source>
</evidence>
<feature type="domain" description="HAMP" evidence="13">
    <location>
        <begin position="187"/>
        <end position="238"/>
    </location>
</feature>
<keyword evidence="8 11" id="KW-1133">Transmembrane helix</keyword>
<evidence type="ECO:0000259" key="12">
    <source>
        <dbReference type="PROSITE" id="PS50109"/>
    </source>
</evidence>
<keyword evidence="9" id="KW-0902">Two-component regulatory system</keyword>
<evidence type="ECO:0000256" key="6">
    <source>
        <dbReference type="ARBA" id="ARBA00022692"/>
    </source>
</evidence>
<name>A0A433X5K9_9HYPH</name>
<dbReference type="EMBL" id="RZNJ01000005">
    <property type="protein sequence ID" value="RUT29365.1"/>
    <property type="molecule type" value="Genomic_DNA"/>
</dbReference>
<dbReference type="Proteomes" id="UP000281547">
    <property type="component" value="Unassembled WGS sequence"/>
</dbReference>
<sequence>MIASSIRTRLVLLALAWIAVALVVAAFVISGLLRQFVEEGFEASLDSTLIALMASTEEDLALGRITVDAAVADPRFEQPLSGWYWQIADEDAVLLRSGSLWTDDLGAGAEAASGAVLRRTLQGPEGMALRALSRDFTAPGGTSRLRVTAAMPEAEIEARVAGMVGPLLTSLVLLGAGLVLAIALQVHFGLAPLKRLRDNLGRVHRGELPSLPAERYAEIAPVVEEMNALIAHNRKTIARARTHVGNLAHGLKTPLSVLDTSLARPPGPERETALAEVSASMNRMIGHHLRRARSAITHGVVGERSDVGEAVADLVPVFAGIYADRGLALETELAPGTVFAGERQDLDELIGNLIDNGCKWAKARVRVSAARSGPREISIIVRDDGPGLSTEDARLALERGRRLDEQRPGSGLGLAIVSDIAGLYEGRLEIGPGETGGTEARLILPAPPLQ</sequence>
<keyword evidence="6 11" id="KW-0812">Transmembrane</keyword>
<dbReference type="PRINTS" id="PR00344">
    <property type="entry name" value="BCTRLSENSOR"/>
</dbReference>
<evidence type="ECO:0000256" key="4">
    <source>
        <dbReference type="ARBA" id="ARBA00022553"/>
    </source>
</evidence>
<evidence type="ECO:0000256" key="5">
    <source>
        <dbReference type="ARBA" id="ARBA00022679"/>
    </source>
</evidence>
<comment type="catalytic activity">
    <reaction evidence="1">
        <text>ATP + protein L-histidine = ADP + protein N-phospho-L-histidine.</text>
        <dbReference type="EC" id="2.7.13.3"/>
    </reaction>
</comment>
<dbReference type="EC" id="2.7.13.3" evidence="3"/>
<evidence type="ECO:0000256" key="11">
    <source>
        <dbReference type="SAM" id="Phobius"/>
    </source>
</evidence>
<feature type="domain" description="Histidine kinase" evidence="12">
    <location>
        <begin position="246"/>
        <end position="448"/>
    </location>
</feature>
<evidence type="ECO:0000256" key="1">
    <source>
        <dbReference type="ARBA" id="ARBA00000085"/>
    </source>
</evidence>
<dbReference type="InterPro" id="IPR005467">
    <property type="entry name" value="His_kinase_dom"/>
</dbReference>
<dbReference type="GO" id="GO:0004673">
    <property type="term" value="F:protein histidine kinase activity"/>
    <property type="evidence" value="ECO:0007669"/>
    <property type="project" value="UniProtKB-EC"/>
</dbReference>
<dbReference type="GO" id="GO:0000160">
    <property type="term" value="P:phosphorelay signal transduction system"/>
    <property type="evidence" value="ECO:0007669"/>
    <property type="project" value="UniProtKB-KW"/>
</dbReference>
<dbReference type="PROSITE" id="PS50109">
    <property type="entry name" value="HIS_KIN"/>
    <property type="match status" value="1"/>
</dbReference>
<proteinExistence type="predicted"/>
<dbReference type="InterPro" id="IPR036890">
    <property type="entry name" value="HATPase_C_sf"/>
</dbReference>
<dbReference type="PANTHER" id="PTHR45436:SF5">
    <property type="entry name" value="SENSOR HISTIDINE KINASE TRCS"/>
    <property type="match status" value="1"/>
</dbReference>
<dbReference type="GO" id="GO:0005886">
    <property type="term" value="C:plasma membrane"/>
    <property type="evidence" value="ECO:0007669"/>
    <property type="project" value="TreeGrafter"/>
</dbReference>
<evidence type="ECO:0000256" key="3">
    <source>
        <dbReference type="ARBA" id="ARBA00012438"/>
    </source>
</evidence>
<gene>
    <name evidence="14" type="ORF">EMQ25_14695</name>
</gene>
<dbReference type="OrthoDB" id="9809567at2"/>
<keyword evidence="5" id="KW-0808">Transferase</keyword>
<protein>
    <recommendedName>
        <fullName evidence="3">histidine kinase</fullName>
        <ecNumber evidence="3">2.7.13.3</ecNumber>
    </recommendedName>
</protein>
<dbReference type="Gene3D" id="3.30.565.10">
    <property type="entry name" value="Histidine kinase-like ATPase, C-terminal domain"/>
    <property type="match status" value="1"/>
</dbReference>
<dbReference type="SUPFAM" id="SSF55874">
    <property type="entry name" value="ATPase domain of HSP90 chaperone/DNA topoisomerase II/histidine kinase"/>
    <property type="match status" value="1"/>
</dbReference>
<evidence type="ECO:0000313" key="15">
    <source>
        <dbReference type="Proteomes" id="UP000281547"/>
    </source>
</evidence>
<keyword evidence="15" id="KW-1185">Reference proteome</keyword>
<comment type="caution">
    <text evidence="14">The sequence shown here is derived from an EMBL/GenBank/DDBJ whole genome shotgun (WGS) entry which is preliminary data.</text>
</comment>
<dbReference type="InterPro" id="IPR050428">
    <property type="entry name" value="TCS_sensor_his_kinase"/>
</dbReference>
<dbReference type="RefSeq" id="WP_127189354.1">
    <property type="nucleotide sequence ID" value="NZ_RZNJ01000005.1"/>
</dbReference>
<evidence type="ECO:0000256" key="9">
    <source>
        <dbReference type="ARBA" id="ARBA00023012"/>
    </source>
</evidence>
<dbReference type="SMART" id="SM00387">
    <property type="entry name" value="HATPase_c"/>
    <property type="match status" value="1"/>
</dbReference>
<accession>A0A433X5K9</accession>
<dbReference type="PANTHER" id="PTHR45436">
    <property type="entry name" value="SENSOR HISTIDINE KINASE YKOH"/>
    <property type="match status" value="1"/>
</dbReference>
<evidence type="ECO:0000256" key="10">
    <source>
        <dbReference type="ARBA" id="ARBA00023136"/>
    </source>
</evidence>
<feature type="transmembrane region" description="Helical" evidence="11">
    <location>
        <begin position="167"/>
        <end position="190"/>
    </location>
</feature>
<dbReference type="InterPro" id="IPR003660">
    <property type="entry name" value="HAMP_dom"/>
</dbReference>
<dbReference type="AlphaFoldDB" id="A0A433X5K9"/>
<evidence type="ECO:0000313" key="14">
    <source>
        <dbReference type="EMBL" id="RUT29365.1"/>
    </source>
</evidence>
<dbReference type="InterPro" id="IPR004358">
    <property type="entry name" value="Sig_transdc_His_kin-like_C"/>
</dbReference>
<dbReference type="PROSITE" id="PS50885">
    <property type="entry name" value="HAMP"/>
    <property type="match status" value="1"/>
</dbReference>
<keyword evidence="4" id="KW-0597">Phosphoprotein</keyword>
<dbReference type="InterPro" id="IPR003594">
    <property type="entry name" value="HATPase_dom"/>
</dbReference>